<protein>
    <submittedName>
        <fullName evidence="1">Uncharacterized protein</fullName>
    </submittedName>
</protein>
<accession>A0A9D4LU66</accession>
<keyword evidence="2" id="KW-1185">Reference proteome</keyword>
<gene>
    <name evidence="1" type="ORF">DPMN_025921</name>
</gene>
<evidence type="ECO:0000313" key="2">
    <source>
        <dbReference type="Proteomes" id="UP000828390"/>
    </source>
</evidence>
<dbReference type="AlphaFoldDB" id="A0A9D4LU66"/>
<sequence>MKKFKKRFGGKELVETAQARFNQACQESNQSLELWADRVQMLSLRAFRKVSEKYAASQAVNRFCLGLENREASKDACLKRFKNMDEAKDYVHYYLHINSINEKPKSSRRTSQRDPEEIVNVFETSINRMQEQLDERLKQMQSLFDKHTAFKRSEGAGGRANSGYGRGTSGFNQIDYNPNRVDMVVVEAINHGTVTEIKPVIAEVVVIEVEVVQVIQQEVVKEIMVGEVNKKLVRDSQTSMIVSFVERLAICDQIARS</sequence>
<proteinExistence type="predicted"/>
<dbReference type="Proteomes" id="UP000828390">
    <property type="component" value="Unassembled WGS sequence"/>
</dbReference>
<comment type="caution">
    <text evidence="1">The sequence shown here is derived from an EMBL/GenBank/DDBJ whole genome shotgun (WGS) entry which is preliminary data.</text>
</comment>
<name>A0A9D4LU66_DREPO</name>
<evidence type="ECO:0000313" key="1">
    <source>
        <dbReference type="EMBL" id="KAH3862946.1"/>
    </source>
</evidence>
<reference evidence="1" key="1">
    <citation type="journal article" date="2019" name="bioRxiv">
        <title>The Genome of the Zebra Mussel, Dreissena polymorpha: A Resource for Invasive Species Research.</title>
        <authorList>
            <person name="McCartney M.A."/>
            <person name="Auch B."/>
            <person name="Kono T."/>
            <person name="Mallez S."/>
            <person name="Zhang Y."/>
            <person name="Obille A."/>
            <person name="Becker A."/>
            <person name="Abrahante J.E."/>
            <person name="Garbe J."/>
            <person name="Badalamenti J.P."/>
            <person name="Herman A."/>
            <person name="Mangelson H."/>
            <person name="Liachko I."/>
            <person name="Sullivan S."/>
            <person name="Sone E.D."/>
            <person name="Koren S."/>
            <person name="Silverstein K.A.T."/>
            <person name="Beckman K.B."/>
            <person name="Gohl D.M."/>
        </authorList>
    </citation>
    <scope>NUCLEOTIDE SEQUENCE</scope>
    <source>
        <strain evidence="1">Duluth1</strain>
        <tissue evidence="1">Whole animal</tissue>
    </source>
</reference>
<dbReference type="EMBL" id="JAIWYP010000002">
    <property type="protein sequence ID" value="KAH3862946.1"/>
    <property type="molecule type" value="Genomic_DNA"/>
</dbReference>
<organism evidence="1 2">
    <name type="scientific">Dreissena polymorpha</name>
    <name type="common">Zebra mussel</name>
    <name type="synonym">Mytilus polymorpha</name>
    <dbReference type="NCBI Taxonomy" id="45954"/>
    <lineage>
        <taxon>Eukaryota</taxon>
        <taxon>Metazoa</taxon>
        <taxon>Spiralia</taxon>
        <taxon>Lophotrochozoa</taxon>
        <taxon>Mollusca</taxon>
        <taxon>Bivalvia</taxon>
        <taxon>Autobranchia</taxon>
        <taxon>Heteroconchia</taxon>
        <taxon>Euheterodonta</taxon>
        <taxon>Imparidentia</taxon>
        <taxon>Neoheterodontei</taxon>
        <taxon>Myida</taxon>
        <taxon>Dreissenoidea</taxon>
        <taxon>Dreissenidae</taxon>
        <taxon>Dreissena</taxon>
    </lineage>
</organism>
<reference evidence="1" key="2">
    <citation type="submission" date="2020-11" db="EMBL/GenBank/DDBJ databases">
        <authorList>
            <person name="McCartney M.A."/>
            <person name="Auch B."/>
            <person name="Kono T."/>
            <person name="Mallez S."/>
            <person name="Becker A."/>
            <person name="Gohl D.M."/>
            <person name="Silverstein K.A.T."/>
            <person name="Koren S."/>
            <person name="Bechman K.B."/>
            <person name="Herman A."/>
            <person name="Abrahante J.E."/>
            <person name="Garbe J."/>
        </authorList>
    </citation>
    <scope>NUCLEOTIDE SEQUENCE</scope>
    <source>
        <strain evidence="1">Duluth1</strain>
        <tissue evidence="1">Whole animal</tissue>
    </source>
</reference>